<dbReference type="PANTHER" id="PTHR35848">
    <property type="entry name" value="OXALATE-BINDING PROTEIN"/>
    <property type="match status" value="1"/>
</dbReference>
<protein>
    <recommendedName>
        <fullName evidence="2">Cupin type-2 domain-containing protein</fullName>
    </recommendedName>
</protein>
<dbReference type="STRING" id="1173020.Cha6605_2164"/>
<dbReference type="SUPFAM" id="SSF51182">
    <property type="entry name" value="RmlC-like cupins"/>
    <property type="match status" value="1"/>
</dbReference>
<dbReference type="CDD" id="cd02224">
    <property type="entry name" value="cupin_SPO2919-like"/>
    <property type="match status" value="1"/>
</dbReference>
<name>K9UF20_CHAP6</name>
<dbReference type="OrthoDB" id="116921at2"/>
<dbReference type="AlphaFoldDB" id="K9UF20"/>
<dbReference type="EMBL" id="CP003600">
    <property type="protein sequence ID" value="AFY93248.1"/>
    <property type="molecule type" value="Genomic_DNA"/>
</dbReference>
<evidence type="ECO:0000259" key="2">
    <source>
        <dbReference type="Pfam" id="PF07883"/>
    </source>
</evidence>
<dbReference type="GO" id="GO:0046872">
    <property type="term" value="F:metal ion binding"/>
    <property type="evidence" value="ECO:0007669"/>
    <property type="project" value="UniProtKB-KW"/>
</dbReference>
<evidence type="ECO:0000313" key="3">
    <source>
        <dbReference type="EMBL" id="AFY93248.1"/>
    </source>
</evidence>
<reference evidence="3 4" key="1">
    <citation type="submission" date="2012-05" db="EMBL/GenBank/DDBJ databases">
        <title>Finished chromosome of genome of Chamaesiphon sp. PCC 6605.</title>
        <authorList>
            <consortium name="US DOE Joint Genome Institute"/>
            <person name="Gugger M."/>
            <person name="Coursin T."/>
            <person name="Rippka R."/>
            <person name="Tandeau De Marsac N."/>
            <person name="Huntemann M."/>
            <person name="Wei C.-L."/>
            <person name="Han J."/>
            <person name="Detter J.C."/>
            <person name="Han C."/>
            <person name="Tapia R."/>
            <person name="Chen A."/>
            <person name="Kyrpides N."/>
            <person name="Mavromatis K."/>
            <person name="Markowitz V."/>
            <person name="Szeto E."/>
            <person name="Ivanova N."/>
            <person name="Pagani I."/>
            <person name="Pati A."/>
            <person name="Goodwin L."/>
            <person name="Nordberg H.P."/>
            <person name="Cantor M.N."/>
            <person name="Hua S.X."/>
            <person name="Woyke T."/>
            <person name="Kerfeld C.A."/>
        </authorList>
    </citation>
    <scope>NUCLEOTIDE SEQUENCE [LARGE SCALE GENOMIC DNA]</scope>
    <source>
        <strain evidence="4">ATCC 27169 / PCC 6605</strain>
    </source>
</reference>
<dbReference type="PANTHER" id="PTHR35848:SF9">
    <property type="entry name" value="SLL1358 PROTEIN"/>
    <property type="match status" value="1"/>
</dbReference>
<keyword evidence="1" id="KW-0479">Metal-binding</keyword>
<dbReference type="Pfam" id="PF07883">
    <property type="entry name" value="Cupin_2"/>
    <property type="match status" value="1"/>
</dbReference>
<dbReference type="InterPro" id="IPR011051">
    <property type="entry name" value="RmlC_Cupin_sf"/>
</dbReference>
<dbReference type="KEGG" id="cmp:Cha6605_2164"/>
<dbReference type="Proteomes" id="UP000010366">
    <property type="component" value="Chromosome"/>
</dbReference>
<gene>
    <name evidence="3" type="ORF">Cha6605_2164</name>
</gene>
<feature type="domain" description="Cupin type-2" evidence="2">
    <location>
        <begin position="49"/>
        <end position="120"/>
    </location>
</feature>
<dbReference type="InterPro" id="IPR014710">
    <property type="entry name" value="RmlC-like_jellyroll"/>
</dbReference>
<sequence length="156" mass="16922">MNQLPISAQSVPATMGKTIYPEPYAEQVKGRLKQKLGECFGLTQFGVNLTHLSPGALSALAHSHSKQDEFIFILEGTPTLVLGEQEFSMVAGDCYGFKAGTGIAHQLANRSSEIVTYLEIGDRTAGDEVDYPNNDLQATQMTDGTWKIAHKDGSPY</sequence>
<dbReference type="Gene3D" id="2.60.120.10">
    <property type="entry name" value="Jelly Rolls"/>
    <property type="match status" value="1"/>
</dbReference>
<dbReference type="InterPro" id="IPR051610">
    <property type="entry name" value="GPI/OXD"/>
</dbReference>
<dbReference type="eggNOG" id="COG3837">
    <property type="taxonomic scope" value="Bacteria"/>
</dbReference>
<dbReference type="HOGENOM" id="CLU_139002_0_0_3"/>
<organism evidence="3 4">
    <name type="scientific">Chamaesiphon minutus (strain ATCC 27169 / PCC 6605)</name>
    <dbReference type="NCBI Taxonomy" id="1173020"/>
    <lineage>
        <taxon>Bacteria</taxon>
        <taxon>Bacillati</taxon>
        <taxon>Cyanobacteriota</taxon>
        <taxon>Cyanophyceae</taxon>
        <taxon>Gomontiellales</taxon>
        <taxon>Chamaesiphonaceae</taxon>
        <taxon>Chamaesiphon</taxon>
    </lineage>
</organism>
<evidence type="ECO:0000256" key="1">
    <source>
        <dbReference type="ARBA" id="ARBA00022723"/>
    </source>
</evidence>
<dbReference type="InterPro" id="IPR013096">
    <property type="entry name" value="Cupin_2"/>
</dbReference>
<dbReference type="PATRIC" id="fig|1173020.3.peg.2461"/>
<proteinExistence type="predicted"/>
<evidence type="ECO:0000313" key="4">
    <source>
        <dbReference type="Proteomes" id="UP000010366"/>
    </source>
</evidence>
<keyword evidence="4" id="KW-1185">Reference proteome</keyword>
<accession>K9UF20</accession>
<dbReference type="RefSeq" id="WP_015159403.1">
    <property type="nucleotide sequence ID" value="NC_019697.1"/>
</dbReference>